<dbReference type="OMA" id="LEMNIYR"/>
<evidence type="ECO:0000256" key="4">
    <source>
        <dbReference type="ARBA" id="ARBA00022679"/>
    </source>
</evidence>
<dbReference type="FunFam" id="3.30.565.10:FF:000006">
    <property type="entry name" value="Sensor histidine kinase WalK"/>
    <property type="match status" value="1"/>
</dbReference>
<evidence type="ECO:0000256" key="3">
    <source>
        <dbReference type="ARBA" id="ARBA00022553"/>
    </source>
</evidence>
<dbReference type="Proteomes" id="UP000284434">
    <property type="component" value="Unassembled WGS sequence"/>
</dbReference>
<dbReference type="GO" id="GO:0000155">
    <property type="term" value="F:phosphorelay sensor kinase activity"/>
    <property type="evidence" value="ECO:0007669"/>
    <property type="project" value="InterPro"/>
</dbReference>
<accession>A0A3D4Z6M8</accession>
<gene>
    <name evidence="11" type="ORF">DWW24_05085</name>
    <name evidence="10" type="ORF">DWW57_10195</name>
    <name evidence="12" type="ORF">DXA53_19695</name>
    <name evidence="9" type="ORF">L0P03_09845</name>
</gene>
<feature type="domain" description="Histidine kinase" evidence="8">
    <location>
        <begin position="367"/>
        <end position="585"/>
    </location>
</feature>
<dbReference type="GO" id="GO:0016036">
    <property type="term" value="P:cellular response to phosphate starvation"/>
    <property type="evidence" value="ECO:0007669"/>
    <property type="project" value="TreeGrafter"/>
</dbReference>
<keyword evidence="5 10" id="KW-0418">Kinase</keyword>
<comment type="caution">
    <text evidence="10">The sequence shown here is derived from an EMBL/GenBank/DDBJ whole genome shotgun (WGS) entry which is preliminary data.</text>
</comment>
<dbReference type="InterPro" id="IPR036890">
    <property type="entry name" value="HATPase_C_sf"/>
</dbReference>
<dbReference type="Proteomes" id="UP001199750">
    <property type="component" value="Unassembled WGS sequence"/>
</dbReference>
<evidence type="ECO:0000313" key="10">
    <source>
        <dbReference type="EMBL" id="RGU56121.1"/>
    </source>
</evidence>
<comment type="catalytic activity">
    <reaction evidence="1">
        <text>ATP + protein L-histidine = ADP + protein N-phospho-L-histidine.</text>
        <dbReference type="EC" id="2.7.13.3"/>
    </reaction>
</comment>
<feature type="transmembrane region" description="Helical" evidence="7">
    <location>
        <begin position="9"/>
        <end position="27"/>
    </location>
</feature>
<dbReference type="AlphaFoldDB" id="A0A3D4Z6M8"/>
<dbReference type="InterPro" id="IPR005467">
    <property type="entry name" value="His_kinase_dom"/>
</dbReference>
<dbReference type="GO" id="GO:0005886">
    <property type="term" value="C:plasma membrane"/>
    <property type="evidence" value="ECO:0007669"/>
    <property type="project" value="TreeGrafter"/>
</dbReference>
<dbReference type="SMART" id="SM00388">
    <property type="entry name" value="HisKA"/>
    <property type="match status" value="1"/>
</dbReference>
<evidence type="ECO:0000313" key="15">
    <source>
        <dbReference type="Proteomes" id="UP000284434"/>
    </source>
</evidence>
<proteinExistence type="predicted"/>
<evidence type="ECO:0000313" key="9">
    <source>
        <dbReference type="EMBL" id="MCG4960148.1"/>
    </source>
</evidence>
<dbReference type="InterPro" id="IPR036097">
    <property type="entry name" value="HisK_dim/P_sf"/>
</dbReference>
<dbReference type="InterPro" id="IPR050351">
    <property type="entry name" value="BphY/WalK/GraS-like"/>
</dbReference>
<dbReference type="Proteomes" id="UP000284243">
    <property type="component" value="Unassembled WGS sequence"/>
</dbReference>
<dbReference type="RefSeq" id="WP_013612223.1">
    <property type="nucleotide sequence ID" value="NZ_JABWDG010000001.1"/>
</dbReference>
<feature type="transmembrane region" description="Helical" evidence="7">
    <location>
        <begin position="165"/>
        <end position="185"/>
    </location>
</feature>
<dbReference type="PROSITE" id="PS50109">
    <property type="entry name" value="HIS_KIN"/>
    <property type="match status" value="1"/>
</dbReference>
<dbReference type="PANTHER" id="PTHR45453:SF1">
    <property type="entry name" value="PHOSPHATE REGULON SENSOR PROTEIN PHOR"/>
    <property type="match status" value="1"/>
</dbReference>
<dbReference type="GeneID" id="61275253"/>
<name>A0A3D4Z6M8_9BACT</name>
<dbReference type="Gene3D" id="3.30.565.10">
    <property type="entry name" value="Histidine kinase-like ATPase, C-terminal domain"/>
    <property type="match status" value="1"/>
</dbReference>
<dbReference type="EC" id="2.7.13.3" evidence="2"/>
<dbReference type="EMBL" id="QRYW01000008">
    <property type="protein sequence ID" value="RGV28611.1"/>
    <property type="molecule type" value="Genomic_DNA"/>
</dbReference>
<dbReference type="CDD" id="cd00082">
    <property type="entry name" value="HisKA"/>
    <property type="match status" value="1"/>
</dbReference>
<dbReference type="InterPro" id="IPR003594">
    <property type="entry name" value="HATPase_dom"/>
</dbReference>
<evidence type="ECO:0000256" key="1">
    <source>
        <dbReference type="ARBA" id="ARBA00000085"/>
    </source>
</evidence>
<evidence type="ECO:0000313" key="11">
    <source>
        <dbReference type="EMBL" id="RGV28611.1"/>
    </source>
</evidence>
<dbReference type="EMBL" id="QRYC01000012">
    <property type="protein sequence ID" value="RGU56121.1"/>
    <property type="molecule type" value="Genomic_DNA"/>
</dbReference>
<evidence type="ECO:0000256" key="2">
    <source>
        <dbReference type="ARBA" id="ARBA00012438"/>
    </source>
</evidence>
<dbReference type="Gene3D" id="1.10.287.130">
    <property type="match status" value="1"/>
</dbReference>
<evidence type="ECO:0000256" key="5">
    <source>
        <dbReference type="ARBA" id="ARBA00022777"/>
    </source>
</evidence>
<dbReference type="Proteomes" id="UP000283426">
    <property type="component" value="Unassembled WGS sequence"/>
</dbReference>
<keyword evidence="7" id="KW-0472">Membrane</keyword>
<dbReference type="SUPFAM" id="SSF47384">
    <property type="entry name" value="Homodimeric domain of signal transducing histidine kinase"/>
    <property type="match status" value="1"/>
</dbReference>
<dbReference type="InterPro" id="IPR003661">
    <property type="entry name" value="HisK_dim/P_dom"/>
</dbReference>
<dbReference type="Pfam" id="PF00512">
    <property type="entry name" value="HisKA"/>
    <property type="match status" value="1"/>
</dbReference>
<evidence type="ECO:0000256" key="6">
    <source>
        <dbReference type="ARBA" id="ARBA00023012"/>
    </source>
</evidence>
<keyword evidence="4" id="KW-0808">Transferase</keyword>
<evidence type="ECO:0000313" key="14">
    <source>
        <dbReference type="Proteomes" id="UP000284243"/>
    </source>
</evidence>
<dbReference type="SMART" id="SM00387">
    <property type="entry name" value="HATPase_c"/>
    <property type="match status" value="1"/>
</dbReference>
<dbReference type="GO" id="GO:0004721">
    <property type="term" value="F:phosphoprotein phosphatase activity"/>
    <property type="evidence" value="ECO:0007669"/>
    <property type="project" value="TreeGrafter"/>
</dbReference>
<dbReference type="EMBL" id="QSCO01000049">
    <property type="protein sequence ID" value="RGY02180.1"/>
    <property type="molecule type" value="Genomic_DNA"/>
</dbReference>
<keyword evidence="3" id="KW-0597">Phosphoprotein</keyword>
<reference evidence="13 14" key="1">
    <citation type="submission" date="2018-08" db="EMBL/GenBank/DDBJ databases">
        <title>A genome reference for cultivated species of the human gut microbiota.</title>
        <authorList>
            <person name="Zou Y."/>
            <person name="Xue W."/>
            <person name="Luo G."/>
        </authorList>
    </citation>
    <scope>NUCLEOTIDE SEQUENCE [LARGE SCALE GENOMIC DNA]</scope>
    <source>
        <strain evidence="11 13">AF14-6AC</strain>
        <strain evidence="10 14">AF16-14</strain>
        <strain evidence="12 15">OF03-11</strain>
    </source>
</reference>
<dbReference type="PANTHER" id="PTHR45453">
    <property type="entry name" value="PHOSPHATE REGULON SENSOR PROTEIN PHOR"/>
    <property type="match status" value="1"/>
</dbReference>
<organism evidence="10 14">
    <name type="scientific">Odoribacter splanchnicus</name>
    <dbReference type="NCBI Taxonomy" id="28118"/>
    <lineage>
        <taxon>Bacteria</taxon>
        <taxon>Pseudomonadati</taxon>
        <taxon>Bacteroidota</taxon>
        <taxon>Bacteroidia</taxon>
        <taxon>Bacteroidales</taxon>
        <taxon>Odoribacteraceae</taxon>
        <taxon>Odoribacter</taxon>
    </lineage>
</organism>
<dbReference type="InterPro" id="IPR004358">
    <property type="entry name" value="Sig_transdc_His_kin-like_C"/>
</dbReference>
<evidence type="ECO:0000313" key="12">
    <source>
        <dbReference type="EMBL" id="RGY02180.1"/>
    </source>
</evidence>
<evidence type="ECO:0000313" key="13">
    <source>
        <dbReference type="Proteomes" id="UP000283426"/>
    </source>
</evidence>
<evidence type="ECO:0000259" key="8">
    <source>
        <dbReference type="PROSITE" id="PS50109"/>
    </source>
</evidence>
<reference evidence="9" key="2">
    <citation type="submission" date="2022-01" db="EMBL/GenBank/DDBJ databases">
        <title>Collection of gut derived symbiotic bacterial strains cultured from healthy donors.</title>
        <authorList>
            <person name="Lin H."/>
            <person name="Kohout C."/>
            <person name="Waligurski E."/>
            <person name="Pamer E.G."/>
        </authorList>
    </citation>
    <scope>NUCLEOTIDE SEQUENCE</scope>
    <source>
        <strain evidence="9">DFI.1.149</strain>
    </source>
</reference>
<keyword evidence="7" id="KW-0812">Transmembrane</keyword>
<dbReference type="EMBL" id="JAKNDN010000017">
    <property type="protein sequence ID" value="MCG4960148.1"/>
    <property type="molecule type" value="Genomic_DNA"/>
</dbReference>
<protein>
    <recommendedName>
        <fullName evidence="2">histidine kinase</fullName>
        <ecNumber evidence="2">2.7.13.3</ecNumber>
    </recommendedName>
</protein>
<dbReference type="Pfam" id="PF02518">
    <property type="entry name" value="HATPase_c"/>
    <property type="match status" value="1"/>
</dbReference>
<dbReference type="PRINTS" id="PR00344">
    <property type="entry name" value="BCTRLSENSOR"/>
</dbReference>
<keyword evidence="7" id="KW-1133">Transmembrane helix</keyword>
<keyword evidence="6" id="KW-0902">Two-component regulatory system</keyword>
<evidence type="ECO:0000256" key="7">
    <source>
        <dbReference type="SAM" id="Phobius"/>
    </source>
</evidence>
<sequence length="586" mass="68194">MHFTYKKKIFLYFLIVFTIFTVIIVAVQQNREKMYKSENFKASLNAYAEIIANYVDSHRLIADKRLDSLNNLLPLLPRGLRVSIIDRQGKVLYDNDIDEEETVENHLSRPEIAQALTQSNGTNIRKSETTGIDYYYDARLFNNYFVRVALPYTDQVQNILKADEIFTYFILLLFFTTLISLLYLADRFGKAVSGLNEFIITAEHSQPDYDKIDFPDTELGEIGHKIVDNYKMLKKSKDQLNQEREKLLRHFHHSDEGICIFSADHKKIYANTHFIQYVNTILDEPTFDVDHIFQAPEFKEAEFFLQKNTPVNPQAKSIPIWQGKIAKNGKHFAVRLLIFYDNSYEITLNNVTSAEKNRLLKQEMTNNIAHELKTPVSSIRGYIETILEQEHLEPVKQKFFLERAYIQILRLSELIRDVALITKTEEASDLFEKETINIRTTIDEVTTDLEVSLQHNHIVVHNHIGPKVEIEGNHTLLYSIFRNLIDNAINYAGENITIGIDNYMEDSEFYYFSFYDTGRGIEEEHLERIFDRFYRVNQGRSRKTGGSGLGLSIVKNAVLFHKGQITAKNRKDGGLEFIFSLRKKLF</sequence>
<dbReference type="SUPFAM" id="SSF55874">
    <property type="entry name" value="ATPase domain of HSP90 chaperone/DNA topoisomerase II/histidine kinase"/>
    <property type="match status" value="1"/>
</dbReference>